<reference evidence="16" key="1">
    <citation type="submission" date="2022-06" db="EMBL/GenBank/DDBJ databases">
        <title>Novel species in genus nocardia.</title>
        <authorList>
            <person name="Li F."/>
        </authorList>
    </citation>
    <scope>NUCLEOTIDE SEQUENCE</scope>
    <source>
        <strain evidence="16">CDC141</strain>
    </source>
</reference>
<dbReference type="GO" id="GO:0005829">
    <property type="term" value="C:cytosol"/>
    <property type="evidence" value="ECO:0007669"/>
    <property type="project" value="TreeGrafter"/>
</dbReference>
<dbReference type="GO" id="GO:0000949">
    <property type="term" value="P:aromatic amino acid family catabolic process to alcohol via Ehrlich pathway"/>
    <property type="evidence" value="ECO:0007669"/>
    <property type="project" value="TreeGrafter"/>
</dbReference>
<dbReference type="InterPro" id="IPR012110">
    <property type="entry name" value="PDC/IPDC-like"/>
</dbReference>
<dbReference type="InterPro" id="IPR029061">
    <property type="entry name" value="THDP-binding"/>
</dbReference>
<sequence length="556" mass="58255">MKVADYLLDRLAERGIRHVFGVPGDYNLALLNEVLAHDGLQWVGNTNELNAAYAADGYARVHGLSAVAFTYGVGELSGINGVAGACAENVPIVVIVSVPSRAQCAAHAVMHHGLPDGQWDHFARMYHEVTAAQAVLSPENAASEIDRVLAAAERERRPVYIAIPSDVATAALPEGHAPAPEPRGDDGSAVAEFTDAGSAVAEFAAAVAALAADSARAVLLLGHEAARFGLAARVQRLAVSTGIPVAITPMGKGTVDEDAVVWLGLYDGGASEPAVREAVEKAPLLIRIGTPLSDTETAGFTARFDESRVVDVRPDHGTVAGRRFAPLPFDQALDALGEVLAGIGWDSTVPPAAPTASAQGAGGRLTQAALWPRVASALRPGDVVVVGSGTAAWGMLSQHLPSGVTYLAQTHWGSIGGALPAALGASLAAPGRRVVLIIGDGSLQLTVQELATVARWRLPVTVMLINNHGYTIERIIDGATAVYNDIPLWNHRAVVRAITAVDDLPVTEIRTTAELDNALEEFNRSAPALRVYEFHTDLMDVPQRLQSFVSTLAAAR</sequence>
<comment type="cofactor">
    <cofactor evidence="2">
        <name>thiamine diphosphate</name>
        <dbReference type="ChEBI" id="CHEBI:58937"/>
    </cofactor>
</comment>
<keyword evidence="9 12" id="KW-0786">Thiamine pyrophosphate</keyword>
<keyword evidence="8 11" id="KW-0460">Magnesium</keyword>
<feature type="domain" description="Thiamine pyrophosphate enzyme central" evidence="13">
    <location>
        <begin position="206"/>
        <end position="323"/>
    </location>
</feature>
<dbReference type="PROSITE" id="PS00187">
    <property type="entry name" value="TPP_ENZYMES"/>
    <property type="match status" value="1"/>
</dbReference>
<evidence type="ECO:0000256" key="9">
    <source>
        <dbReference type="ARBA" id="ARBA00023052"/>
    </source>
</evidence>
<dbReference type="Gene3D" id="3.40.50.1220">
    <property type="entry name" value="TPP-binding domain"/>
    <property type="match status" value="1"/>
</dbReference>
<evidence type="ECO:0000259" key="13">
    <source>
        <dbReference type="Pfam" id="PF00205"/>
    </source>
</evidence>
<evidence type="ECO:0000313" key="17">
    <source>
        <dbReference type="Proteomes" id="UP001139157"/>
    </source>
</evidence>
<evidence type="ECO:0000256" key="10">
    <source>
        <dbReference type="ARBA" id="ARBA00023239"/>
    </source>
</evidence>
<dbReference type="Gene3D" id="3.40.50.970">
    <property type="match status" value="2"/>
</dbReference>
<keyword evidence="7" id="KW-0210">Decarboxylase</keyword>
<dbReference type="GO" id="GO:0030976">
    <property type="term" value="F:thiamine pyrophosphate binding"/>
    <property type="evidence" value="ECO:0007669"/>
    <property type="project" value="InterPro"/>
</dbReference>
<dbReference type="Pfam" id="PF00205">
    <property type="entry name" value="TPP_enzyme_M"/>
    <property type="match status" value="1"/>
</dbReference>
<feature type="binding site" evidence="11">
    <location>
        <position position="440"/>
    </location>
    <ligand>
        <name>Mg(2+)</name>
        <dbReference type="ChEBI" id="CHEBI:18420"/>
    </ligand>
</feature>
<evidence type="ECO:0000256" key="5">
    <source>
        <dbReference type="ARBA" id="ARBA00020054"/>
    </source>
</evidence>
<keyword evidence="6 11" id="KW-0479">Metal-binding</keyword>
<dbReference type="FunFam" id="3.40.50.970:FF:000024">
    <property type="entry name" value="Pyruvate decarboxylase isozyme"/>
    <property type="match status" value="1"/>
</dbReference>
<feature type="domain" description="Thiamine pyrophosphate enzyme N-terminal TPP-binding" evidence="15">
    <location>
        <begin position="1"/>
        <end position="108"/>
    </location>
</feature>
<keyword evidence="17" id="KW-1185">Reference proteome</keyword>
<feature type="domain" description="Thiamine pyrophosphate enzyme TPP-binding" evidence="14">
    <location>
        <begin position="400"/>
        <end position="521"/>
    </location>
</feature>
<evidence type="ECO:0000256" key="8">
    <source>
        <dbReference type="ARBA" id="ARBA00022842"/>
    </source>
</evidence>
<dbReference type="EMBL" id="JAMRXG010000022">
    <property type="protein sequence ID" value="MCM6778436.1"/>
    <property type="molecule type" value="Genomic_DNA"/>
</dbReference>
<dbReference type="GO" id="GO:0004737">
    <property type="term" value="F:pyruvate decarboxylase activity"/>
    <property type="evidence" value="ECO:0007669"/>
    <property type="project" value="TreeGrafter"/>
</dbReference>
<feature type="binding site" evidence="11">
    <location>
        <position position="467"/>
    </location>
    <ligand>
        <name>Mg(2+)</name>
        <dbReference type="ChEBI" id="CHEBI:18420"/>
    </ligand>
</feature>
<protein>
    <recommendedName>
        <fullName evidence="5">Alpha-keto-acid decarboxylase</fullName>
    </recommendedName>
</protein>
<dbReference type="RefSeq" id="WP_251917947.1">
    <property type="nucleotide sequence ID" value="NZ_JAMRXG010000022.1"/>
</dbReference>
<evidence type="ECO:0000256" key="1">
    <source>
        <dbReference type="ARBA" id="ARBA00001920"/>
    </source>
</evidence>
<feature type="binding site" evidence="11">
    <location>
        <position position="469"/>
    </location>
    <ligand>
        <name>Mg(2+)</name>
        <dbReference type="ChEBI" id="CHEBI:18420"/>
    </ligand>
</feature>
<dbReference type="SUPFAM" id="SSF52518">
    <property type="entry name" value="Thiamin diphosphate-binding fold (THDP-binding)"/>
    <property type="match status" value="2"/>
</dbReference>
<dbReference type="PIRSF" id="PIRSF036565">
    <property type="entry name" value="Pyruvt_ip_decrb"/>
    <property type="match status" value="1"/>
</dbReference>
<dbReference type="CDD" id="cd02005">
    <property type="entry name" value="TPP_PDC_IPDC"/>
    <property type="match status" value="1"/>
</dbReference>
<dbReference type="InterPro" id="IPR047214">
    <property type="entry name" value="TPP_PDC_IPDC"/>
</dbReference>
<evidence type="ECO:0000256" key="3">
    <source>
        <dbReference type="ARBA" id="ARBA00002938"/>
    </source>
</evidence>
<organism evidence="16 17">
    <name type="scientific">Nocardia pulmonis</name>
    <dbReference type="NCBI Taxonomy" id="2951408"/>
    <lineage>
        <taxon>Bacteria</taxon>
        <taxon>Bacillati</taxon>
        <taxon>Actinomycetota</taxon>
        <taxon>Actinomycetes</taxon>
        <taxon>Mycobacteriales</taxon>
        <taxon>Nocardiaceae</taxon>
        <taxon>Nocardia</taxon>
    </lineage>
</organism>
<accession>A0A9X2J2V7</accession>
<dbReference type="GO" id="GO:0000287">
    <property type="term" value="F:magnesium ion binding"/>
    <property type="evidence" value="ECO:0007669"/>
    <property type="project" value="InterPro"/>
</dbReference>
<comment type="function">
    <text evidence="3">Decarboxylates branched-chain and aromatic alpha-keto acids to aldehydes.</text>
</comment>
<name>A0A9X2J2V7_9NOCA</name>
<evidence type="ECO:0000259" key="15">
    <source>
        <dbReference type="Pfam" id="PF02776"/>
    </source>
</evidence>
<evidence type="ECO:0000256" key="6">
    <source>
        <dbReference type="ARBA" id="ARBA00022723"/>
    </source>
</evidence>
<dbReference type="SUPFAM" id="SSF52467">
    <property type="entry name" value="DHS-like NAD/FAD-binding domain"/>
    <property type="match status" value="1"/>
</dbReference>
<evidence type="ECO:0000256" key="12">
    <source>
        <dbReference type="RuleBase" id="RU362132"/>
    </source>
</evidence>
<dbReference type="Pfam" id="PF02776">
    <property type="entry name" value="TPP_enzyme_N"/>
    <property type="match status" value="1"/>
</dbReference>
<dbReference type="InterPro" id="IPR011766">
    <property type="entry name" value="TPP_enzyme_TPP-bd"/>
</dbReference>
<comment type="caution">
    <text evidence="16">The sequence shown here is derived from an EMBL/GenBank/DDBJ whole genome shotgun (WGS) entry which is preliminary data.</text>
</comment>
<comment type="cofactor">
    <cofactor evidence="11">
        <name>Mg(2+)</name>
        <dbReference type="ChEBI" id="CHEBI:18420"/>
    </cofactor>
    <text evidence="11">Binds 1 Mg(2+) per subunit.</text>
</comment>
<evidence type="ECO:0000256" key="11">
    <source>
        <dbReference type="PIRSR" id="PIRSR036565-2"/>
    </source>
</evidence>
<evidence type="ECO:0000256" key="2">
    <source>
        <dbReference type="ARBA" id="ARBA00001964"/>
    </source>
</evidence>
<comment type="cofactor">
    <cofactor evidence="1">
        <name>a metal cation</name>
        <dbReference type="ChEBI" id="CHEBI:25213"/>
    </cofactor>
</comment>
<keyword evidence="10" id="KW-0456">Lyase</keyword>
<dbReference type="Proteomes" id="UP001139157">
    <property type="component" value="Unassembled WGS sequence"/>
</dbReference>
<dbReference type="PANTHER" id="PTHR43452">
    <property type="entry name" value="PYRUVATE DECARBOXYLASE"/>
    <property type="match status" value="1"/>
</dbReference>
<dbReference type="FunFam" id="3.40.50.970:FF:000019">
    <property type="entry name" value="Pyruvate decarboxylase isozyme"/>
    <property type="match status" value="1"/>
</dbReference>
<dbReference type="InterPro" id="IPR047213">
    <property type="entry name" value="TPP_PYR_PDC_IPDC-like"/>
</dbReference>
<dbReference type="PANTHER" id="PTHR43452:SF30">
    <property type="entry name" value="PYRUVATE DECARBOXYLASE ISOZYME 1-RELATED"/>
    <property type="match status" value="1"/>
</dbReference>
<dbReference type="AlphaFoldDB" id="A0A9X2J2V7"/>
<dbReference type="InterPro" id="IPR000399">
    <property type="entry name" value="TPP-bd_CS"/>
</dbReference>
<dbReference type="InterPro" id="IPR012001">
    <property type="entry name" value="Thiamin_PyroP_enz_TPP-bd_dom"/>
</dbReference>
<proteinExistence type="inferred from homology"/>
<evidence type="ECO:0000313" key="16">
    <source>
        <dbReference type="EMBL" id="MCM6778436.1"/>
    </source>
</evidence>
<gene>
    <name evidence="16" type="ORF">NDR86_33600</name>
</gene>
<evidence type="ECO:0000256" key="7">
    <source>
        <dbReference type="ARBA" id="ARBA00022793"/>
    </source>
</evidence>
<comment type="similarity">
    <text evidence="4 12">Belongs to the TPP enzyme family.</text>
</comment>
<evidence type="ECO:0000259" key="14">
    <source>
        <dbReference type="Pfam" id="PF02775"/>
    </source>
</evidence>
<dbReference type="Pfam" id="PF02775">
    <property type="entry name" value="TPP_enzyme_C"/>
    <property type="match status" value="1"/>
</dbReference>
<dbReference type="InterPro" id="IPR012000">
    <property type="entry name" value="Thiamin_PyroP_enz_cen_dom"/>
</dbReference>
<dbReference type="InterPro" id="IPR029035">
    <property type="entry name" value="DHS-like_NAD/FAD-binding_dom"/>
</dbReference>
<evidence type="ECO:0000256" key="4">
    <source>
        <dbReference type="ARBA" id="ARBA00007812"/>
    </source>
</evidence>
<dbReference type="CDD" id="cd07038">
    <property type="entry name" value="TPP_PYR_PDC_IPDC_like"/>
    <property type="match status" value="1"/>
</dbReference>